<dbReference type="Pfam" id="PF00903">
    <property type="entry name" value="Glyoxalase"/>
    <property type="match status" value="1"/>
</dbReference>
<comment type="caution">
    <text evidence="2">The sequence shown here is derived from an EMBL/GenBank/DDBJ whole genome shotgun (WGS) entry which is preliminary data.</text>
</comment>
<evidence type="ECO:0000313" key="3">
    <source>
        <dbReference type="Proteomes" id="UP000586918"/>
    </source>
</evidence>
<gene>
    <name evidence="2" type="ORF">HF519_10120</name>
</gene>
<sequence length="152" mass="16656">MLLDGVNHVGVLTQDTDRLHAFYREVFDATVAQDIQQPGMRFSIVDIGPGRELNVFQVDGNTEADRQVPMFGRGRLDHLGLQAASLAAFEEIRRRLIARGSADEFVTDFGPVLSLFFRDPDGLEAEVCVANPDAQPGVFNPPGTPAARFTGR</sequence>
<dbReference type="InterPro" id="IPR037523">
    <property type="entry name" value="VOC_core"/>
</dbReference>
<dbReference type="EMBL" id="JAAXKZ010000027">
    <property type="protein sequence ID" value="NMH91925.1"/>
    <property type="molecule type" value="Genomic_DNA"/>
</dbReference>
<dbReference type="Gene3D" id="3.10.180.10">
    <property type="entry name" value="2,3-Dihydroxybiphenyl 1,2-Dioxygenase, domain 1"/>
    <property type="match status" value="1"/>
</dbReference>
<reference evidence="2 3" key="1">
    <citation type="submission" date="2020-04" db="EMBL/GenBank/DDBJ databases">
        <authorList>
            <person name="Klaysubun C."/>
            <person name="Duangmal K."/>
            <person name="Lipun K."/>
        </authorList>
    </citation>
    <scope>NUCLEOTIDE SEQUENCE [LARGE SCALE GENOMIC DNA]</scope>
    <source>
        <strain evidence="2 3">DSM 45300</strain>
    </source>
</reference>
<evidence type="ECO:0000259" key="1">
    <source>
        <dbReference type="PROSITE" id="PS51819"/>
    </source>
</evidence>
<organism evidence="2 3">
    <name type="scientific">Pseudonocardia bannensis</name>
    <dbReference type="NCBI Taxonomy" id="630973"/>
    <lineage>
        <taxon>Bacteria</taxon>
        <taxon>Bacillati</taxon>
        <taxon>Actinomycetota</taxon>
        <taxon>Actinomycetes</taxon>
        <taxon>Pseudonocardiales</taxon>
        <taxon>Pseudonocardiaceae</taxon>
        <taxon>Pseudonocardia</taxon>
    </lineage>
</organism>
<dbReference type="RefSeq" id="WP_169412475.1">
    <property type="nucleotide sequence ID" value="NZ_JAAXKZ010000027.1"/>
</dbReference>
<dbReference type="PROSITE" id="PS51819">
    <property type="entry name" value="VOC"/>
    <property type="match status" value="1"/>
</dbReference>
<dbReference type="SUPFAM" id="SSF54593">
    <property type="entry name" value="Glyoxalase/Bleomycin resistance protein/Dihydroxybiphenyl dioxygenase"/>
    <property type="match status" value="1"/>
</dbReference>
<dbReference type="Proteomes" id="UP000586918">
    <property type="component" value="Unassembled WGS sequence"/>
</dbReference>
<dbReference type="CDD" id="cd06587">
    <property type="entry name" value="VOC"/>
    <property type="match status" value="1"/>
</dbReference>
<keyword evidence="3" id="KW-1185">Reference proteome</keyword>
<dbReference type="InterPro" id="IPR004360">
    <property type="entry name" value="Glyas_Fos-R_dOase_dom"/>
</dbReference>
<protein>
    <submittedName>
        <fullName evidence="2">VOC family protein</fullName>
    </submittedName>
</protein>
<dbReference type="InterPro" id="IPR029068">
    <property type="entry name" value="Glyas_Bleomycin-R_OHBP_Dase"/>
</dbReference>
<feature type="domain" description="VOC" evidence="1">
    <location>
        <begin position="5"/>
        <end position="130"/>
    </location>
</feature>
<accession>A0A848DH94</accession>
<evidence type="ECO:0000313" key="2">
    <source>
        <dbReference type="EMBL" id="NMH91925.1"/>
    </source>
</evidence>
<name>A0A848DH94_9PSEU</name>
<dbReference type="AlphaFoldDB" id="A0A848DH94"/>
<proteinExistence type="predicted"/>